<proteinExistence type="predicted"/>
<gene>
    <name evidence="1" type="ORF">S06H3_26487</name>
</gene>
<comment type="caution">
    <text evidence="1">The sequence shown here is derived from an EMBL/GenBank/DDBJ whole genome shotgun (WGS) entry which is preliminary data.</text>
</comment>
<protein>
    <submittedName>
        <fullName evidence="1">Uncharacterized protein</fullName>
    </submittedName>
</protein>
<dbReference type="AlphaFoldDB" id="X1NGK1"/>
<name>X1NGK1_9ZZZZ</name>
<evidence type="ECO:0000313" key="1">
    <source>
        <dbReference type="EMBL" id="GAI29331.1"/>
    </source>
</evidence>
<organism evidence="1">
    <name type="scientific">marine sediment metagenome</name>
    <dbReference type="NCBI Taxonomy" id="412755"/>
    <lineage>
        <taxon>unclassified sequences</taxon>
        <taxon>metagenomes</taxon>
        <taxon>ecological metagenomes</taxon>
    </lineage>
</organism>
<reference evidence="1" key="1">
    <citation type="journal article" date="2014" name="Front. Microbiol.">
        <title>High frequency of phylogenetically diverse reductive dehalogenase-homologous genes in deep subseafloor sedimentary metagenomes.</title>
        <authorList>
            <person name="Kawai M."/>
            <person name="Futagami T."/>
            <person name="Toyoda A."/>
            <person name="Takaki Y."/>
            <person name="Nishi S."/>
            <person name="Hori S."/>
            <person name="Arai W."/>
            <person name="Tsubouchi T."/>
            <person name="Morono Y."/>
            <person name="Uchiyama I."/>
            <person name="Ito T."/>
            <person name="Fujiyama A."/>
            <person name="Inagaki F."/>
            <person name="Takami H."/>
        </authorList>
    </citation>
    <scope>NUCLEOTIDE SEQUENCE</scope>
    <source>
        <strain evidence="1">Expedition CK06-06</strain>
    </source>
</reference>
<sequence>MVKVKLTLHSSQLTKEELQHLIQSIRDCEQIRFPDKELSIWIEVPELTRSECAEILTSIKPPYKYGPTTTGLISG</sequence>
<accession>X1NGK1</accession>
<dbReference type="EMBL" id="BARV01015313">
    <property type="protein sequence ID" value="GAI29331.1"/>
    <property type="molecule type" value="Genomic_DNA"/>
</dbReference>